<name>A0A085U412_YERRU</name>
<protein>
    <submittedName>
        <fullName evidence="11">General secretion pathway protein C</fullName>
    </submittedName>
</protein>
<keyword evidence="4" id="KW-0997">Cell inner membrane</keyword>
<gene>
    <name evidence="11" type="primary">yst1C</name>
    <name evidence="10" type="ORF">CSF007_4000</name>
    <name evidence="11" type="ORF">NCTC10476_01309</name>
</gene>
<dbReference type="EMBL" id="UHJG01000001">
    <property type="protein sequence ID" value="SUQ00036.1"/>
    <property type="molecule type" value="Genomic_DNA"/>
</dbReference>
<dbReference type="Proteomes" id="UP000255169">
    <property type="component" value="Unassembled WGS sequence"/>
</dbReference>
<keyword evidence="12" id="KW-1185">Reference proteome</keyword>
<dbReference type="GO" id="GO:0015031">
    <property type="term" value="P:protein transport"/>
    <property type="evidence" value="ECO:0007669"/>
    <property type="project" value="UniProtKB-KW"/>
</dbReference>
<dbReference type="Gene3D" id="2.30.30.830">
    <property type="match status" value="1"/>
</dbReference>
<dbReference type="EMBL" id="LN681231">
    <property type="protein sequence ID" value="CEK26579.1"/>
    <property type="molecule type" value="Genomic_DNA"/>
</dbReference>
<dbReference type="GO" id="GO:0005886">
    <property type="term" value="C:plasma membrane"/>
    <property type="evidence" value="ECO:0007669"/>
    <property type="project" value="UniProtKB-SubCell"/>
</dbReference>
<keyword evidence="6" id="KW-0653">Protein transport</keyword>
<keyword evidence="5" id="KW-0812">Transmembrane</keyword>
<keyword evidence="2" id="KW-0813">Transport</keyword>
<keyword evidence="8" id="KW-0472">Membrane</keyword>
<reference evidence="11 12" key="2">
    <citation type="submission" date="2018-06" db="EMBL/GenBank/DDBJ databases">
        <authorList>
            <consortium name="Pathogen Informatics"/>
            <person name="Doyle S."/>
        </authorList>
    </citation>
    <scope>NUCLEOTIDE SEQUENCE [LARGE SCALE GENOMIC DNA]</scope>
    <source>
        <strain evidence="11 12">NCTC10476</strain>
    </source>
</reference>
<dbReference type="STRING" id="29486.UGYR_13885"/>
<evidence type="ECO:0000313" key="12">
    <source>
        <dbReference type="Proteomes" id="UP000255169"/>
    </source>
</evidence>
<keyword evidence="3" id="KW-1003">Cell membrane</keyword>
<evidence type="ECO:0000259" key="9">
    <source>
        <dbReference type="Pfam" id="PF11356"/>
    </source>
</evidence>
<dbReference type="RefSeq" id="WP_004722671.1">
    <property type="nucleotide sequence ID" value="NZ_CP011078.1"/>
</dbReference>
<dbReference type="PATRIC" id="fig|29486.44.peg.2873"/>
<dbReference type="AlphaFoldDB" id="A0A085U412"/>
<comment type="subcellular location">
    <subcellularLocation>
        <location evidence="1">Cell inner membrane</location>
    </subcellularLocation>
</comment>
<sequence>MINTFVGLLLFILIMLRIEHHVIPLWLSIEPTDAAMPVLPENKKNAREPDIPGLEQLNLFSSKSINSYPSPFRVGNLSYDDPLLFQAPNSKLAVSLVGILSSTVREKSIAIIEKNKRQQSYSQGDKLPENHAEVVKIFGDRVIINHQGNYESLLLN</sequence>
<dbReference type="GeneID" id="66878552"/>
<organism evidence="11 12">
    <name type="scientific">Yersinia ruckeri</name>
    <dbReference type="NCBI Taxonomy" id="29486"/>
    <lineage>
        <taxon>Bacteria</taxon>
        <taxon>Pseudomonadati</taxon>
        <taxon>Pseudomonadota</taxon>
        <taxon>Gammaproteobacteria</taxon>
        <taxon>Enterobacterales</taxon>
        <taxon>Yersiniaceae</taxon>
        <taxon>Yersinia</taxon>
    </lineage>
</organism>
<evidence type="ECO:0000256" key="8">
    <source>
        <dbReference type="ARBA" id="ARBA00023136"/>
    </source>
</evidence>
<keyword evidence="7" id="KW-1133">Transmembrane helix</keyword>
<dbReference type="Pfam" id="PF11356">
    <property type="entry name" value="T2SSC"/>
    <property type="match status" value="1"/>
</dbReference>
<reference evidence="10" key="1">
    <citation type="journal article" date="2015" name="Genome Announc.">
        <title>Complete Genome Sequence of Yersinia ruckeri Strain CSF007-82, Etiologic Agent of Red Mouth Disease in Salmonid Fish.</title>
        <authorList>
            <person name="Nelson M.C."/>
            <person name="LaPatra S.E."/>
            <person name="Welch T.J."/>
            <person name="Graf J."/>
        </authorList>
    </citation>
    <scope>NUCLEOTIDE SEQUENCE</scope>
    <source>
        <strain evidence="10">CSF007-82</strain>
    </source>
</reference>
<dbReference type="eggNOG" id="COG3031">
    <property type="taxonomic scope" value="Bacteria"/>
</dbReference>
<evidence type="ECO:0000256" key="1">
    <source>
        <dbReference type="ARBA" id="ARBA00004533"/>
    </source>
</evidence>
<evidence type="ECO:0000256" key="7">
    <source>
        <dbReference type="ARBA" id="ARBA00022989"/>
    </source>
</evidence>
<evidence type="ECO:0000256" key="4">
    <source>
        <dbReference type="ARBA" id="ARBA00022519"/>
    </source>
</evidence>
<evidence type="ECO:0000313" key="10">
    <source>
        <dbReference type="EMBL" id="CEK26579.1"/>
    </source>
</evidence>
<dbReference type="InterPro" id="IPR024961">
    <property type="entry name" value="T2SS_GspC_N"/>
</dbReference>
<proteinExistence type="predicted"/>
<evidence type="ECO:0000256" key="2">
    <source>
        <dbReference type="ARBA" id="ARBA00022448"/>
    </source>
</evidence>
<evidence type="ECO:0000256" key="5">
    <source>
        <dbReference type="ARBA" id="ARBA00022692"/>
    </source>
</evidence>
<evidence type="ECO:0000256" key="6">
    <source>
        <dbReference type="ARBA" id="ARBA00022927"/>
    </source>
</evidence>
<evidence type="ECO:0000256" key="3">
    <source>
        <dbReference type="ARBA" id="ARBA00022475"/>
    </source>
</evidence>
<feature type="domain" description="Type II secretion system protein GspC N-terminal" evidence="9">
    <location>
        <begin position="10"/>
        <end position="155"/>
    </location>
</feature>
<evidence type="ECO:0000313" key="11">
    <source>
        <dbReference type="EMBL" id="SUQ00036.1"/>
    </source>
</evidence>
<accession>A0A085U412</accession>